<proteinExistence type="predicted"/>
<name>A0A1Y1ZCY7_9FUNG</name>
<dbReference type="OrthoDB" id="2446850at2759"/>
<evidence type="ECO:0000256" key="2">
    <source>
        <dbReference type="SAM" id="Phobius"/>
    </source>
</evidence>
<comment type="caution">
    <text evidence="3">The sequence shown here is derived from an EMBL/GenBank/DDBJ whole genome shotgun (WGS) entry which is preliminary data.</text>
</comment>
<feature type="transmembrane region" description="Helical" evidence="2">
    <location>
        <begin position="137"/>
        <end position="156"/>
    </location>
</feature>
<reference evidence="3 4" key="1">
    <citation type="submission" date="2016-07" db="EMBL/GenBank/DDBJ databases">
        <title>Pervasive Adenine N6-methylation of Active Genes in Fungi.</title>
        <authorList>
            <consortium name="DOE Joint Genome Institute"/>
            <person name="Mondo S.J."/>
            <person name="Dannebaum R.O."/>
            <person name="Kuo R.C."/>
            <person name="Labutti K."/>
            <person name="Haridas S."/>
            <person name="Kuo A."/>
            <person name="Salamov A."/>
            <person name="Ahrendt S.R."/>
            <person name="Lipzen A."/>
            <person name="Sullivan W."/>
            <person name="Andreopoulos W.B."/>
            <person name="Clum A."/>
            <person name="Lindquist E."/>
            <person name="Daum C."/>
            <person name="Ramamoorthy G.K."/>
            <person name="Gryganskyi A."/>
            <person name="Culley D."/>
            <person name="Magnuson J.K."/>
            <person name="James T.Y."/>
            <person name="O'Malley M.A."/>
            <person name="Stajich J.E."/>
            <person name="Spatafora J.W."/>
            <person name="Visel A."/>
            <person name="Grigoriev I.V."/>
        </authorList>
    </citation>
    <scope>NUCLEOTIDE SEQUENCE [LARGE SCALE GENOMIC DNA]</scope>
    <source>
        <strain evidence="3 4">CBS 931.73</strain>
    </source>
</reference>
<feature type="region of interest" description="Disordered" evidence="1">
    <location>
        <begin position="57"/>
        <end position="88"/>
    </location>
</feature>
<evidence type="ECO:0000313" key="3">
    <source>
        <dbReference type="EMBL" id="ORY08152.1"/>
    </source>
</evidence>
<evidence type="ECO:0000256" key="1">
    <source>
        <dbReference type="SAM" id="MobiDB-lite"/>
    </source>
</evidence>
<sequence length="185" mass="20370">MAFWDGFDLWGKDPKYVRDSFIALWTLWIVWGLLQLAKYLFAWNDRHLMETPATGPAMRERVNSTESTHPAVESQTAPPATATTAATTAAPANTTTLTRLGASVARAETLARNLFITFLWVLVASALGYGITRGSMIVAWLYFAFAIVWIGVEFAVSHPISRAGFGVVEFAFALAIMGIAFKFGW</sequence>
<protein>
    <submittedName>
        <fullName evidence="3">Uncharacterized protein</fullName>
    </submittedName>
</protein>
<dbReference type="Proteomes" id="UP000193498">
    <property type="component" value="Unassembled WGS sequence"/>
</dbReference>
<dbReference type="AlphaFoldDB" id="A0A1Y1ZCY7"/>
<organism evidence="3 4">
    <name type="scientific">Basidiobolus meristosporus CBS 931.73</name>
    <dbReference type="NCBI Taxonomy" id="1314790"/>
    <lineage>
        <taxon>Eukaryota</taxon>
        <taxon>Fungi</taxon>
        <taxon>Fungi incertae sedis</taxon>
        <taxon>Zoopagomycota</taxon>
        <taxon>Entomophthoromycotina</taxon>
        <taxon>Basidiobolomycetes</taxon>
        <taxon>Basidiobolales</taxon>
        <taxon>Basidiobolaceae</taxon>
        <taxon>Basidiobolus</taxon>
    </lineage>
</organism>
<feature type="transmembrane region" description="Helical" evidence="2">
    <location>
        <begin position="163"/>
        <end position="183"/>
    </location>
</feature>
<feature type="transmembrane region" description="Helical" evidence="2">
    <location>
        <begin position="114"/>
        <end position="131"/>
    </location>
</feature>
<dbReference type="InParanoid" id="A0A1Y1ZCY7"/>
<dbReference type="EMBL" id="MCFE01000003">
    <property type="protein sequence ID" value="ORY08152.1"/>
    <property type="molecule type" value="Genomic_DNA"/>
</dbReference>
<evidence type="ECO:0000313" key="4">
    <source>
        <dbReference type="Proteomes" id="UP000193498"/>
    </source>
</evidence>
<keyword evidence="2" id="KW-0472">Membrane</keyword>
<keyword evidence="4" id="KW-1185">Reference proteome</keyword>
<feature type="transmembrane region" description="Helical" evidence="2">
    <location>
        <begin position="20"/>
        <end position="41"/>
    </location>
</feature>
<accession>A0A1Y1ZCY7</accession>
<keyword evidence="2" id="KW-0812">Transmembrane</keyword>
<feature type="compositionally biased region" description="Low complexity" evidence="1">
    <location>
        <begin position="76"/>
        <end position="88"/>
    </location>
</feature>
<keyword evidence="2" id="KW-1133">Transmembrane helix</keyword>
<gene>
    <name evidence="3" type="ORF">K493DRAFT_309955</name>
</gene>